<accession>F4R506</accession>
<dbReference type="Proteomes" id="UP000001072">
    <property type="component" value="Unassembled WGS sequence"/>
</dbReference>
<dbReference type="KEGG" id="mlr:MELLADRAFT_89116"/>
<keyword evidence="2" id="KW-1185">Reference proteome</keyword>
<dbReference type="OrthoDB" id="10414097at2759"/>
<evidence type="ECO:0000313" key="2">
    <source>
        <dbReference type="Proteomes" id="UP000001072"/>
    </source>
</evidence>
<dbReference type="AlphaFoldDB" id="F4R506"/>
<dbReference type="HOGENOM" id="CLU_1098693_0_0_1"/>
<dbReference type="EMBL" id="GL883091">
    <property type="protein sequence ID" value="EGG11974.1"/>
    <property type="molecule type" value="Genomic_DNA"/>
</dbReference>
<proteinExistence type="predicted"/>
<gene>
    <name evidence="1" type="ORF">MELLADRAFT_89116</name>
</gene>
<name>F4R506_MELLP</name>
<dbReference type="VEuPathDB" id="FungiDB:MELLADRAFT_89116"/>
<protein>
    <submittedName>
        <fullName evidence="1">Uncharacterized protein</fullName>
    </submittedName>
</protein>
<dbReference type="RefSeq" id="XP_007404349.1">
    <property type="nucleotide sequence ID" value="XM_007404287.1"/>
</dbReference>
<sequence>MRIHGLQGHLILAGVLLFEFTYGGLSFKKLAHLGEAIVNGVVGAESQAFEEVQSLIKSLSTSGMILDGIGLFGNSMPISKEALEVINKYDKFQPLKREDLVKLAKCKAKASSDLQNVNKLKAEIGTYMTQAVKIFPTKSTRQKTKLDPQAKRIIEQMSAMGLYLANMYSALNALIMHACGAAGGDQTDFKALPKAAKKLYQKTGHYEAGDPSMELKRLLRSRLLRRAPRDGHGNHKHLHSFKLPHIPRCPAPL</sequence>
<dbReference type="InParanoid" id="F4R506"/>
<evidence type="ECO:0000313" key="1">
    <source>
        <dbReference type="EMBL" id="EGG11974.1"/>
    </source>
</evidence>
<reference evidence="2" key="1">
    <citation type="journal article" date="2011" name="Proc. Natl. Acad. Sci. U.S.A.">
        <title>Obligate biotrophy features unraveled by the genomic analysis of rust fungi.</title>
        <authorList>
            <person name="Duplessis S."/>
            <person name="Cuomo C.A."/>
            <person name="Lin Y.-C."/>
            <person name="Aerts A."/>
            <person name="Tisserant E."/>
            <person name="Veneault-Fourrey C."/>
            <person name="Joly D.L."/>
            <person name="Hacquard S."/>
            <person name="Amselem J."/>
            <person name="Cantarel B.L."/>
            <person name="Chiu R."/>
            <person name="Coutinho P.M."/>
            <person name="Feau N."/>
            <person name="Field M."/>
            <person name="Frey P."/>
            <person name="Gelhaye E."/>
            <person name="Goldberg J."/>
            <person name="Grabherr M.G."/>
            <person name="Kodira C.D."/>
            <person name="Kohler A."/>
            <person name="Kuees U."/>
            <person name="Lindquist E.A."/>
            <person name="Lucas S.M."/>
            <person name="Mago R."/>
            <person name="Mauceli E."/>
            <person name="Morin E."/>
            <person name="Murat C."/>
            <person name="Pangilinan J.L."/>
            <person name="Park R."/>
            <person name="Pearson M."/>
            <person name="Quesneville H."/>
            <person name="Rouhier N."/>
            <person name="Sakthikumar S."/>
            <person name="Salamov A.A."/>
            <person name="Schmutz J."/>
            <person name="Selles B."/>
            <person name="Shapiro H."/>
            <person name="Tanguay P."/>
            <person name="Tuskan G.A."/>
            <person name="Henrissat B."/>
            <person name="Van de Peer Y."/>
            <person name="Rouze P."/>
            <person name="Ellis J.G."/>
            <person name="Dodds P.N."/>
            <person name="Schein J.E."/>
            <person name="Zhong S."/>
            <person name="Hamelin R.C."/>
            <person name="Grigoriev I.V."/>
            <person name="Szabo L.J."/>
            <person name="Martin F."/>
        </authorList>
    </citation>
    <scope>NUCLEOTIDE SEQUENCE [LARGE SCALE GENOMIC DNA]</scope>
    <source>
        <strain evidence="2">98AG31 / pathotype 3-4-7</strain>
    </source>
</reference>
<organism evidence="2">
    <name type="scientific">Melampsora larici-populina (strain 98AG31 / pathotype 3-4-7)</name>
    <name type="common">Poplar leaf rust fungus</name>
    <dbReference type="NCBI Taxonomy" id="747676"/>
    <lineage>
        <taxon>Eukaryota</taxon>
        <taxon>Fungi</taxon>
        <taxon>Dikarya</taxon>
        <taxon>Basidiomycota</taxon>
        <taxon>Pucciniomycotina</taxon>
        <taxon>Pucciniomycetes</taxon>
        <taxon>Pucciniales</taxon>
        <taxon>Melampsoraceae</taxon>
        <taxon>Melampsora</taxon>
    </lineage>
</organism>
<dbReference type="GeneID" id="18935089"/>